<proteinExistence type="predicted"/>
<accession>A0A2I0VPY9</accession>
<dbReference type="Proteomes" id="UP000233837">
    <property type="component" value="Unassembled WGS sequence"/>
</dbReference>
<dbReference type="AlphaFoldDB" id="A0A2I0VPY9"/>
<evidence type="ECO:0000313" key="1">
    <source>
        <dbReference type="EMBL" id="PKU65479.1"/>
    </source>
</evidence>
<name>A0A2I0VPY9_9ASPA</name>
<evidence type="ECO:0000313" key="2">
    <source>
        <dbReference type="Proteomes" id="UP000233837"/>
    </source>
</evidence>
<dbReference type="EMBL" id="KZ503341">
    <property type="protein sequence ID" value="PKU65479.1"/>
    <property type="molecule type" value="Genomic_DNA"/>
</dbReference>
<reference evidence="1 2" key="2">
    <citation type="journal article" date="2017" name="Nature">
        <title>The Apostasia genome and the evolution of orchids.</title>
        <authorList>
            <person name="Zhang G.Q."/>
            <person name="Liu K.W."/>
            <person name="Li Z."/>
            <person name="Lohaus R."/>
            <person name="Hsiao Y.Y."/>
            <person name="Niu S.C."/>
            <person name="Wang J.Y."/>
            <person name="Lin Y.C."/>
            <person name="Xu Q."/>
            <person name="Chen L.J."/>
            <person name="Yoshida K."/>
            <person name="Fujiwara S."/>
            <person name="Wang Z.W."/>
            <person name="Zhang Y.Q."/>
            <person name="Mitsuda N."/>
            <person name="Wang M."/>
            <person name="Liu G.H."/>
            <person name="Pecoraro L."/>
            <person name="Huang H.X."/>
            <person name="Xiao X.J."/>
            <person name="Lin M."/>
            <person name="Wu X.Y."/>
            <person name="Wu W.L."/>
            <person name="Chen Y.Y."/>
            <person name="Chang S.B."/>
            <person name="Sakamoto S."/>
            <person name="Ohme-Takagi M."/>
            <person name="Yagi M."/>
            <person name="Zeng S.J."/>
            <person name="Shen C.Y."/>
            <person name="Yeh C.M."/>
            <person name="Luo Y.B."/>
            <person name="Tsai W.C."/>
            <person name="Van de Peer Y."/>
            <person name="Liu Z.J."/>
        </authorList>
    </citation>
    <scope>NUCLEOTIDE SEQUENCE [LARGE SCALE GENOMIC DNA]</scope>
    <source>
        <tissue evidence="1">The whole plant</tissue>
    </source>
</reference>
<reference evidence="1 2" key="1">
    <citation type="journal article" date="2016" name="Sci. Rep.">
        <title>The Dendrobium catenatum Lindl. genome sequence provides insights into polysaccharide synthase, floral development and adaptive evolution.</title>
        <authorList>
            <person name="Zhang G.Q."/>
            <person name="Xu Q."/>
            <person name="Bian C."/>
            <person name="Tsai W.C."/>
            <person name="Yeh C.M."/>
            <person name="Liu K.W."/>
            <person name="Yoshida K."/>
            <person name="Zhang L.S."/>
            <person name="Chang S.B."/>
            <person name="Chen F."/>
            <person name="Shi Y."/>
            <person name="Su Y.Y."/>
            <person name="Zhang Y.Q."/>
            <person name="Chen L.J."/>
            <person name="Yin Y."/>
            <person name="Lin M."/>
            <person name="Huang H."/>
            <person name="Deng H."/>
            <person name="Wang Z.W."/>
            <person name="Zhu S.L."/>
            <person name="Zhao X."/>
            <person name="Deng C."/>
            <person name="Niu S.C."/>
            <person name="Huang J."/>
            <person name="Wang M."/>
            <person name="Liu G.H."/>
            <person name="Yang H.J."/>
            <person name="Xiao X.J."/>
            <person name="Hsiao Y.Y."/>
            <person name="Wu W.L."/>
            <person name="Chen Y.Y."/>
            <person name="Mitsuda N."/>
            <person name="Ohme-Takagi M."/>
            <person name="Luo Y.B."/>
            <person name="Van de Peer Y."/>
            <person name="Liu Z.J."/>
        </authorList>
    </citation>
    <scope>NUCLEOTIDE SEQUENCE [LARGE SCALE GENOMIC DNA]</scope>
    <source>
        <tissue evidence="1">The whole plant</tissue>
    </source>
</reference>
<gene>
    <name evidence="1" type="ORF">MA16_Dca012201</name>
</gene>
<protein>
    <submittedName>
        <fullName evidence="1">Uncharacterized protein</fullName>
    </submittedName>
</protein>
<organism evidence="1 2">
    <name type="scientific">Dendrobium catenatum</name>
    <dbReference type="NCBI Taxonomy" id="906689"/>
    <lineage>
        <taxon>Eukaryota</taxon>
        <taxon>Viridiplantae</taxon>
        <taxon>Streptophyta</taxon>
        <taxon>Embryophyta</taxon>
        <taxon>Tracheophyta</taxon>
        <taxon>Spermatophyta</taxon>
        <taxon>Magnoliopsida</taxon>
        <taxon>Liliopsida</taxon>
        <taxon>Asparagales</taxon>
        <taxon>Orchidaceae</taxon>
        <taxon>Epidendroideae</taxon>
        <taxon>Malaxideae</taxon>
        <taxon>Dendrobiinae</taxon>
        <taxon>Dendrobium</taxon>
    </lineage>
</organism>
<keyword evidence="2" id="KW-1185">Reference proteome</keyword>
<sequence length="49" mass="5869">MEYIEHQHQYLTIFAETCRGICEMIVKRTEVKEFISDAKSPLQNLITFY</sequence>